<feature type="domain" description="DNA methylase N-4/N-6" evidence="4">
    <location>
        <begin position="23"/>
        <end position="120"/>
    </location>
</feature>
<dbReference type="GO" id="GO:0032259">
    <property type="term" value="P:methylation"/>
    <property type="evidence" value="ECO:0007669"/>
    <property type="project" value="UniProtKB-KW"/>
</dbReference>
<dbReference type="SUPFAM" id="SSF53335">
    <property type="entry name" value="S-adenosyl-L-methionine-dependent methyltransferases"/>
    <property type="match status" value="1"/>
</dbReference>
<sequence>MVLNRIYNEDCLEGIGRIPTGSIQTVICDPPYFCGMTHNGRKGTFGDLNVSKPFFAEIFREIARVLTDTGCVYWFCDWRTYPFYFPLFDSIIGVDNLLTWDKIPGRVAKKYWSNSELIVFHAGHDLSPAGEMRNVLRYKIISSTERDHPTQKPVELIARLITDSTAKGDTILDCFMGSGTTAVAAMRTGRRFVGFEIDENYHAIALRRIEQERQQLKLAL</sequence>
<dbReference type="InterPro" id="IPR002941">
    <property type="entry name" value="DNA_methylase_N4/N6"/>
</dbReference>
<dbReference type="STRING" id="880526.GCA_000427365_00587"/>
<dbReference type="EMBL" id="UGVL01000001">
    <property type="protein sequence ID" value="SUE33650.1"/>
    <property type="molecule type" value="Genomic_DNA"/>
</dbReference>
<evidence type="ECO:0000313" key="6">
    <source>
        <dbReference type="Proteomes" id="UP000255233"/>
    </source>
</evidence>
<dbReference type="PANTHER" id="PTHR13370:SF3">
    <property type="entry name" value="TRNA (GUANINE(10)-N2)-METHYLTRANSFERASE HOMOLOG"/>
    <property type="match status" value="1"/>
</dbReference>
<evidence type="ECO:0000313" key="5">
    <source>
        <dbReference type="EMBL" id="SUE33650.1"/>
    </source>
</evidence>
<keyword evidence="2 5" id="KW-0808">Transferase</keyword>
<dbReference type="InterPro" id="IPR029063">
    <property type="entry name" value="SAM-dependent_MTases_sf"/>
</dbReference>
<comment type="similarity">
    <text evidence="3">Belongs to the N(4)/N(6)-methyltransferase family.</text>
</comment>
<dbReference type="OrthoDB" id="9800801at2"/>
<proteinExistence type="inferred from homology"/>
<accession>A0A379MRX3</accession>
<reference evidence="5 6" key="1">
    <citation type="submission" date="2018-06" db="EMBL/GenBank/DDBJ databases">
        <authorList>
            <consortium name="Pathogen Informatics"/>
            <person name="Doyle S."/>
        </authorList>
    </citation>
    <scope>NUCLEOTIDE SEQUENCE [LARGE SCALE GENOMIC DNA]</scope>
    <source>
        <strain evidence="5 6">NCTC11190</strain>
    </source>
</reference>
<dbReference type="InterPro" id="IPR001091">
    <property type="entry name" value="RM_Methyltransferase"/>
</dbReference>
<gene>
    <name evidence="5" type="primary">dpnA</name>
    <name evidence="5" type="ORF">NCTC11190_00860</name>
</gene>
<evidence type="ECO:0000259" key="4">
    <source>
        <dbReference type="Pfam" id="PF01555"/>
    </source>
</evidence>
<dbReference type="GO" id="GO:0005737">
    <property type="term" value="C:cytoplasm"/>
    <property type="evidence" value="ECO:0007669"/>
    <property type="project" value="TreeGrafter"/>
</dbReference>
<dbReference type="EC" id="2.1.1.-" evidence="3"/>
<dbReference type="GO" id="GO:0008170">
    <property type="term" value="F:N-methyltransferase activity"/>
    <property type="evidence" value="ECO:0007669"/>
    <property type="project" value="InterPro"/>
</dbReference>
<dbReference type="PANTHER" id="PTHR13370">
    <property type="entry name" value="RNA METHYLASE-RELATED"/>
    <property type="match status" value="1"/>
</dbReference>
<feature type="domain" description="DNA methylase N-4/N-6" evidence="4">
    <location>
        <begin position="135"/>
        <end position="205"/>
    </location>
</feature>
<evidence type="ECO:0000256" key="3">
    <source>
        <dbReference type="RuleBase" id="RU362026"/>
    </source>
</evidence>
<dbReference type="RefSeq" id="WP_027290378.1">
    <property type="nucleotide sequence ID" value="NZ_UGVL01000001.1"/>
</dbReference>
<keyword evidence="1 5" id="KW-0489">Methyltransferase</keyword>
<name>A0A379MRX3_9BACT</name>
<dbReference type="Gene3D" id="3.40.50.150">
    <property type="entry name" value="Vaccinia Virus protein VP39"/>
    <property type="match status" value="1"/>
</dbReference>
<evidence type="ECO:0000256" key="2">
    <source>
        <dbReference type="ARBA" id="ARBA00022679"/>
    </source>
</evidence>
<dbReference type="REBASE" id="416370">
    <property type="entry name" value="M.Rmi11190ORF860P"/>
</dbReference>
<protein>
    <recommendedName>
        <fullName evidence="3">Methyltransferase</fullName>
        <ecNumber evidence="3">2.1.1.-</ecNumber>
    </recommendedName>
</protein>
<evidence type="ECO:0000256" key="1">
    <source>
        <dbReference type="ARBA" id="ARBA00022603"/>
    </source>
</evidence>
<dbReference type="Pfam" id="PF01555">
    <property type="entry name" value="N6_N4_Mtase"/>
    <property type="match status" value="2"/>
</dbReference>
<dbReference type="GO" id="GO:0003677">
    <property type="term" value="F:DNA binding"/>
    <property type="evidence" value="ECO:0007669"/>
    <property type="project" value="InterPro"/>
</dbReference>
<dbReference type="PRINTS" id="PR00508">
    <property type="entry name" value="S21N4MTFRASE"/>
</dbReference>
<organism evidence="5 6">
    <name type="scientific">Rikenella microfusus</name>
    <dbReference type="NCBI Taxonomy" id="28139"/>
    <lineage>
        <taxon>Bacteria</taxon>
        <taxon>Pseudomonadati</taxon>
        <taxon>Bacteroidota</taxon>
        <taxon>Bacteroidia</taxon>
        <taxon>Bacteroidales</taxon>
        <taxon>Rikenellaceae</taxon>
        <taxon>Rikenella</taxon>
    </lineage>
</organism>
<dbReference type="AlphaFoldDB" id="A0A379MRX3"/>
<keyword evidence="6" id="KW-1185">Reference proteome</keyword>
<dbReference type="Proteomes" id="UP000255233">
    <property type="component" value="Unassembled WGS sequence"/>
</dbReference>